<dbReference type="HOGENOM" id="CLU_3047859_0_0_10"/>
<accession>D5H7P6</accession>
<protein>
    <submittedName>
        <fullName evidence="2">Uncharacterized protein</fullName>
    </submittedName>
</protein>
<feature type="region of interest" description="Disordered" evidence="1">
    <location>
        <begin position="30"/>
        <end position="54"/>
    </location>
</feature>
<name>D5H7P6_SALRM</name>
<evidence type="ECO:0000256" key="1">
    <source>
        <dbReference type="SAM" id="MobiDB-lite"/>
    </source>
</evidence>
<dbReference type="EMBL" id="FP565814">
    <property type="protein sequence ID" value="CBH24051.1"/>
    <property type="molecule type" value="Genomic_DNA"/>
</dbReference>
<reference evidence="2 3" key="1">
    <citation type="journal article" date="2010" name="ISME J.">
        <title>Fine-scale evolution: genomic, phenotypic and ecological differentiation in two coexisting Salinibacter ruber strains.</title>
        <authorList>
            <person name="Pena A."/>
            <person name="Teeling H."/>
            <person name="Huerta-Cepas J."/>
            <person name="Santos F."/>
            <person name="Yarza P."/>
            <person name="Brito-Echeverria J."/>
            <person name="Lucio M."/>
            <person name="Schmitt-Kopplin P."/>
            <person name="Meseguer I."/>
            <person name="Schenowitz C."/>
            <person name="Dossat C."/>
            <person name="Barbe V."/>
            <person name="Dopazo J."/>
            <person name="Rossello-Mora R."/>
            <person name="Schuler M."/>
            <person name="Glockner F.O."/>
            <person name="Amann R."/>
            <person name="Gabaldon T."/>
            <person name="Anton J."/>
        </authorList>
    </citation>
    <scope>NUCLEOTIDE SEQUENCE [LARGE SCALE GENOMIC DNA]</scope>
    <source>
        <strain evidence="2 3">M8</strain>
    </source>
</reference>
<dbReference type="AlphaFoldDB" id="D5H7P6"/>
<reference evidence="3" key="2">
    <citation type="submission" date="2010-04" db="EMBL/GenBank/DDBJ databases">
        <title>Genome sequence of Salinibacter ruber M8.</title>
        <authorList>
            <consortium name="Genoscope"/>
        </authorList>
    </citation>
    <scope>NUCLEOTIDE SEQUENCE [LARGE SCALE GENOMIC DNA]</scope>
    <source>
        <strain evidence="3">M8</strain>
    </source>
</reference>
<dbReference type="KEGG" id="srm:SRM_01130"/>
<evidence type="ECO:0000313" key="3">
    <source>
        <dbReference type="Proteomes" id="UP000000933"/>
    </source>
</evidence>
<evidence type="ECO:0000313" key="2">
    <source>
        <dbReference type="EMBL" id="CBH24051.1"/>
    </source>
</evidence>
<organism evidence="2 3">
    <name type="scientific">Salinibacter ruber (strain M8)</name>
    <dbReference type="NCBI Taxonomy" id="761659"/>
    <lineage>
        <taxon>Bacteria</taxon>
        <taxon>Pseudomonadati</taxon>
        <taxon>Rhodothermota</taxon>
        <taxon>Rhodothermia</taxon>
        <taxon>Rhodothermales</taxon>
        <taxon>Salinibacteraceae</taxon>
        <taxon>Salinibacter</taxon>
    </lineage>
</organism>
<dbReference type="Proteomes" id="UP000000933">
    <property type="component" value="Chromosome"/>
</dbReference>
<proteinExistence type="predicted"/>
<sequence length="54" mass="5827">MKCVFEVDAITYHGITHQNTKVGGDSIFSETAKAPPNRRNMKMAPDHPGALTAA</sequence>
<gene>
    <name evidence="2" type="ordered locus">SRM_01130</name>
</gene>